<dbReference type="Gene3D" id="3.30.460.10">
    <property type="entry name" value="Beta Polymerase, domain 2"/>
    <property type="match status" value="1"/>
</dbReference>
<feature type="domain" description="Polymerase beta nucleotidyltransferase" evidence="1">
    <location>
        <begin position="108"/>
        <end position="157"/>
    </location>
</feature>
<protein>
    <submittedName>
        <fullName evidence="2">Nucleotidyltransferase domain-containing protein</fullName>
    </submittedName>
</protein>
<name>A0ABY9YK30_9GAMM</name>
<dbReference type="RefSeq" id="WP_311190489.1">
    <property type="nucleotide sequence ID" value="NZ_CP115541.1"/>
</dbReference>
<organism evidence="2 3">
    <name type="scientific">Stenotrophomonas oahuensis</name>
    <dbReference type="NCBI Taxonomy" id="3003271"/>
    <lineage>
        <taxon>Bacteria</taxon>
        <taxon>Pseudomonadati</taxon>
        <taxon>Pseudomonadota</taxon>
        <taxon>Gammaproteobacteria</taxon>
        <taxon>Lysobacterales</taxon>
        <taxon>Lysobacteraceae</taxon>
        <taxon>Stenotrophomonas</taxon>
    </lineage>
</organism>
<gene>
    <name evidence="2" type="ORF">PDM29_12775</name>
</gene>
<dbReference type="InterPro" id="IPR043519">
    <property type="entry name" value="NT_sf"/>
</dbReference>
<dbReference type="InterPro" id="IPR036390">
    <property type="entry name" value="WH_DNA-bd_sf"/>
</dbReference>
<dbReference type="EMBL" id="CP115541">
    <property type="protein sequence ID" value="WNH51238.1"/>
    <property type="molecule type" value="Genomic_DNA"/>
</dbReference>
<sequence>MSNNSHLMDILFPTGRQRVLAVLLLQPEQSFHLRELARITGSHAGTLARELDRLASSGLLQRSEVGNQVHYRANRDYFLFDELAAIFRKTHGVVPALRDALAPFSAVISVAWIFGSVARGAEVSASDIDLLVVGDVGFADLVRAVRPVQELLQREVNPVLYAREEFLRRLHAGDTFARELLSKPKLLVVGDMDDVGKLAGNPPTPGTPG</sequence>
<dbReference type="SUPFAM" id="SSF81301">
    <property type="entry name" value="Nucleotidyltransferase"/>
    <property type="match status" value="1"/>
</dbReference>
<dbReference type="InterPro" id="IPR041633">
    <property type="entry name" value="Polbeta"/>
</dbReference>
<dbReference type="InterPro" id="IPR036388">
    <property type="entry name" value="WH-like_DNA-bd_sf"/>
</dbReference>
<evidence type="ECO:0000313" key="3">
    <source>
        <dbReference type="Proteomes" id="UP001302072"/>
    </source>
</evidence>
<dbReference type="CDD" id="cd05403">
    <property type="entry name" value="NT_KNTase_like"/>
    <property type="match status" value="1"/>
</dbReference>
<proteinExistence type="predicted"/>
<keyword evidence="3" id="KW-1185">Reference proteome</keyword>
<reference evidence="2 3" key="1">
    <citation type="submission" date="2022-12" db="EMBL/GenBank/DDBJ databases">
        <title>Two new species, Stenotrophomonas aracearum and Stenotrophomonas oahuensis, isolated from Anthurium (Araceae family) in Hawaii.</title>
        <authorList>
            <person name="Chunag S.C."/>
            <person name="Dobhal S."/>
            <person name="Alvarez A."/>
            <person name="Arif M."/>
        </authorList>
    </citation>
    <scope>NUCLEOTIDE SEQUENCE [LARGE SCALE GENOMIC DNA]</scope>
    <source>
        <strain evidence="2 3">A5586</strain>
    </source>
</reference>
<evidence type="ECO:0000259" key="1">
    <source>
        <dbReference type="Pfam" id="PF18765"/>
    </source>
</evidence>
<dbReference type="Proteomes" id="UP001302072">
    <property type="component" value="Chromosome"/>
</dbReference>
<accession>A0ABY9YK30</accession>
<evidence type="ECO:0000313" key="2">
    <source>
        <dbReference type="EMBL" id="WNH51238.1"/>
    </source>
</evidence>
<dbReference type="SUPFAM" id="SSF46785">
    <property type="entry name" value="Winged helix' DNA-binding domain"/>
    <property type="match status" value="1"/>
</dbReference>
<dbReference type="Gene3D" id="1.10.10.10">
    <property type="entry name" value="Winged helix-like DNA-binding domain superfamily/Winged helix DNA-binding domain"/>
    <property type="match status" value="1"/>
</dbReference>
<dbReference type="Pfam" id="PF18765">
    <property type="entry name" value="Polbeta"/>
    <property type="match status" value="1"/>
</dbReference>